<organism evidence="3">
    <name type="scientific">Attheya septentrionalis</name>
    <dbReference type="NCBI Taxonomy" id="420275"/>
    <lineage>
        <taxon>Eukaryota</taxon>
        <taxon>Sar</taxon>
        <taxon>Stramenopiles</taxon>
        <taxon>Ochrophyta</taxon>
        <taxon>Bacillariophyta</taxon>
        <taxon>Coscinodiscophyceae</taxon>
        <taxon>Chaetocerotophycidae</taxon>
        <taxon>Chaetocerotales</taxon>
        <taxon>Attheyaceae</taxon>
        <taxon>Attheya</taxon>
    </lineage>
</organism>
<feature type="repeat" description="TPR" evidence="1">
    <location>
        <begin position="23"/>
        <end position="56"/>
    </location>
</feature>
<dbReference type="EMBL" id="HBHQ01013763">
    <property type="protein sequence ID" value="CAD9817336.1"/>
    <property type="molecule type" value="Transcribed_RNA"/>
</dbReference>
<feature type="region of interest" description="Disordered" evidence="2">
    <location>
        <begin position="141"/>
        <end position="166"/>
    </location>
</feature>
<accession>A0A7S2UEF4</accession>
<keyword evidence="1" id="KW-0802">TPR repeat</keyword>
<name>A0A7S2UEF4_9STRA</name>
<reference evidence="3" key="1">
    <citation type="submission" date="2021-01" db="EMBL/GenBank/DDBJ databases">
        <authorList>
            <person name="Corre E."/>
            <person name="Pelletier E."/>
            <person name="Niang G."/>
            <person name="Scheremetjew M."/>
            <person name="Finn R."/>
            <person name="Kale V."/>
            <person name="Holt S."/>
            <person name="Cochrane G."/>
            <person name="Meng A."/>
            <person name="Brown T."/>
            <person name="Cohen L."/>
        </authorList>
    </citation>
    <scope>NUCLEOTIDE SEQUENCE</scope>
    <source>
        <strain evidence="3">CCMP2084</strain>
    </source>
</reference>
<dbReference type="InterPro" id="IPR019734">
    <property type="entry name" value="TPR_rpt"/>
</dbReference>
<gene>
    <name evidence="3" type="ORF">ASEP1449_LOCUS9168</name>
</gene>
<proteinExistence type="predicted"/>
<evidence type="ECO:0000256" key="2">
    <source>
        <dbReference type="SAM" id="MobiDB-lite"/>
    </source>
</evidence>
<evidence type="ECO:0008006" key="4">
    <source>
        <dbReference type="Google" id="ProtNLM"/>
    </source>
</evidence>
<dbReference type="InterPro" id="IPR011990">
    <property type="entry name" value="TPR-like_helical_dom_sf"/>
</dbReference>
<feature type="compositionally biased region" description="Basic residues" evidence="2">
    <location>
        <begin position="141"/>
        <end position="150"/>
    </location>
</feature>
<dbReference type="AlphaFoldDB" id="A0A7S2UEF4"/>
<dbReference type="Gene3D" id="1.25.40.10">
    <property type="entry name" value="Tetratricopeptide repeat domain"/>
    <property type="match status" value="1"/>
</dbReference>
<evidence type="ECO:0000256" key="1">
    <source>
        <dbReference type="PROSITE-ProRule" id="PRU00339"/>
    </source>
</evidence>
<dbReference type="PROSITE" id="PS50005">
    <property type="entry name" value="TPR"/>
    <property type="match status" value="1"/>
</dbReference>
<evidence type="ECO:0000313" key="3">
    <source>
        <dbReference type="EMBL" id="CAD9817336.1"/>
    </source>
</evidence>
<sequence>MRTTSPVNSVSVEAPNQVLLSIASTLCNIGSIKLRWGEFEEAILALEEALLLQQSVLGDEDPTVLNTVESIDFVDRARISYEENLFEEEFGGCSSINGGGLPDNMSLPGCSGLSDNAGPAVTRMMNINIGLMQNMGFSNRGQRKMNKSMKNRQGNDDGTGQDLHWI</sequence>
<protein>
    <recommendedName>
        <fullName evidence="4">Kinesin light chain</fullName>
    </recommendedName>
</protein>